<name>A0ABW3NJG0_9BACI</name>
<dbReference type="Proteomes" id="UP001597041">
    <property type="component" value="Unassembled WGS sequence"/>
</dbReference>
<dbReference type="RefSeq" id="WP_379592287.1">
    <property type="nucleotide sequence ID" value="NZ_JBHTKK010000013.1"/>
</dbReference>
<comment type="caution">
    <text evidence="1">The sequence shown here is derived from an EMBL/GenBank/DDBJ whole genome shotgun (WGS) entry which is preliminary data.</text>
</comment>
<accession>A0ABW3NJG0</accession>
<evidence type="ECO:0000313" key="2">
    <source>
        <dbReference type="Proteomes" id="UP001597041"/>
    </source>
</evidence>
<reference evidence="2" key="1">
    <citation type="journal article" date="2019" name="Int. J. Syst. Evol. Microbiol.">
        <title>The Global Catalogue of Microorganisms (GCM) 10K type strain sequencing project: providing services to taxonomists for standard genome sequencing and annotation.</title>
        <authorList>
            <consortium name="The Broad Institute Genomics Platform"/>
            <consortium name="The Broad Institute Genome Sequencing Center for Infectious Disease"/>
            <person name="Wu L."/>
            <person name="Ma J."/>
        </authorList>
    </citation>
    <scope>NUCLEOTIDE SEQUENCE [LARGE SCALE GENOMIC DNA]</scope>
    <source>
        <strain evidence="2">CCUG 56608</strain>
    </source>
</reference>
<sequence>MNTTEIMSKAVANAKVMEGDWIAKMSLALKKAWKEAKYAAQLAAKAMNEVVSIKSWFIRKNFDQNEAYTLQTAEFEIIKETEKAYRLKAMTDFGNLFVWAPKSVCLNQEQFNAEFDAVQTKMNKGLERNLELLKEAKELGIKGVRKGMKTKTLENKIAAHKAV</sequence>
<dbReference type="EMBL" id="JBHTKK010000013">
    <property type="protein sequence ID" value="MFD1066710.1"/>
    <property type="molecule type" value="Genomic_DNA"/>
</dbReference>
<evidence type="ECO:0000313" key="1">
    <source>
        <dbReference type="EMBL" id="MFD1066710.1"/>
    </source>
</evidence>
<gene>
    <name evidence="1" type="ORF">ACFQ19_11800</name>
</gene>
<proteinExistence type="predicted"/>
<keyword evidence="2" id="KW-1185">Reference proteome</keyword>
<protein>
    <submittedName>
        <fullName evidence="1">Uncharacterized protein</fullName>
    </submittedName>
</protein>
<organism evidence="1 2">
    <name type="scientific">Oceanobacillus locisalsi</name>
    <dbReference type="NCBI Taxonomy" id="546107"/>
    <lineage>
        <taxon>Bacteria</taxon>
        <taxon>Bacillati</taxon>
        <taxon>Bacillota</taxon>
        <taxon>Bacilli</taxon>
        <taxon>Bacillales</taxon>
        <taxon>Bacillaceae</taxon>
        <taxon>Oceanobacillus</taxon>
    </lineage>
</organism>